<feature type="compositionally biased region" description="Basic and acidic residues" evidence="1">
    <location>
        <begin position="1"/>
        <end position="12"/>
    </location>
</feature>
<name>A0A5J5ANX1_9ASTE</name>
<gene>
    <name evidence="2" type="ORF">F0562_032746</name>
</gene>
<dbReference type="OrthoDB" id="781489at2759"/>
<dbReference type="PANTHER" id="PTHR34539">
    <property type="entry name" value="T6J4.11 PROTEIN"/>
    <property type="match status" value="1"/>
</dbReference>
<dbReference type="AlphaFoldDB" id="A0A5J5ANX1"/>
<dbReference type="Proteomes" id="UP000325577">
    <property type="component" value="Linkage Group LG19"/>
</dbReference>
<feature type="compositionally biased region" description="Low complexity" evidence="1">
    <location>
        <begin position="99"/>
        <end position="108"/>
    </location>
</feature>
<evidence type="ECO:0000313" key="2">
    <source>
        <dbReference type="EMBL" id="KAA8532713.1"/>
    </source>
</evidence>
<protein>
    <submittedName>
        <fullName evidence="2">Uncharacterized protein</fullName>
    </submittedName>
</protein>
<keyword evidence="3" id="KW-1185">Reference proteome</keyword>
<reference evidence="2 3" key="1">
    <citation type="submission" date="2019-09" db="EMBL/GenBank/DDBJ databases">
        <title>A chromosome-level genome assembly of the Chinese tupelo Nyssa sinensis.</title>
        <authorList>
            <person name="Yang X."/>
            <person name="Kang M."/>
            <person name="Yang Y."/>
            <person name="Xiong H."/>
            <person name="Wang M."/>
            <person name="Zhang Z."/>
            <person name="Wang Z."/>
            <person name="Wu H."/>
            <person name="Ma T."/>
            <person name="Liu J."/>
            <person name="Xi Z."/>
        </authorList>
    </citation>
    <scope>NUCLEOTIDE SEQUENCE [LARGE SCALE GENOMIC DNA]</scope>
    <source>
        <strain evidence="2">J267</strain>
        <tissue evidence="2">Leaf</tissue>
    </source>
</reference>
<dbReference type="EMBL" id="CM018042">
    <property type="protein sequence ID" value="KAA8532713.1"/>
    <property type="molecule type" value="Genomic_DNA"/>
</dbReference>
<feature type="region of interest" description="Disordered" evidence="1">
    <location>
        <begin position="1"/>
        <end position="75"/>
    </location>
</feature>
<evidence type="ECO:0000256" key="1">
    <source>
        <dbReference type="SAM" id="MobiDB-lite"/>
    </source>
</evidence>
<proteinExistence type="predicted"/>
<feature type="region of interest" description="Disordered" evidence="1">
    <location>
        <begin position="90"/>
        <end position="113"/>
    </location>
</feature>
<evidence type="ECO:0000313" key="3">
    <source>
        <dbReference type="Proteomes" id="UP000325577"/>
    </source>
</evidence>
<dbReference type="PANTHER" id="PTHR34539:SF19">
    <property type="entry name" value="T6J4.11 PROTEIN"/>
    <property type="match status" value="1"/>
</dbReference>
<accession>A0A5J5ANX1</accession>
<organism evidence="2 3">
    <name type="scientific">Nyssa sinensis</name>
    <dbReference type="NCBI Taxonomy" id="561372"/>
    <lineage>
        <taxon>Eukaryota</taxon>
        <taxon>Viridiplantae</taxon>
        <taxon>Streptophyta</taxon>
        <taxon>Embryophyta</taxon>
        <taxon>Tracheophyta</taxon>
        <taxon>Spermatophyta</taxon>
        <taxon>Magnoliopsida</taxon>
        <taxon>eudicotyledons</taxon>
        <taxon>Gunneridae</taxon>
        <taxon>Pentapetalae</taxon>
        <taxon>asterids</taxon>
        <taxon>Cornales</taxon>
        <taxon>Nyssaceae</taxon>
        <taxon>Nyssa</taxon>
    </lineage>
</organism>
<sequence length="173" mass="19159">MEEQSYKKRARDDSDESELGLPEVKRLKDDLLSNLDDSDLDTTSPDDLDSFMKSFEEEILASPPPPATLVYLTSDSGESRPDLGYLLEASDDELGLPPSTTTTSSSELENSEETELVRVSSDSTGFSELWGFDDQIPSYDSLGFGIGDTDSFNYTNGEITKKRRIKGCVKLFD</sequence>
<feature type="compositionally biased region" description="Acidic residues" evidence="1">
    <location>
        <begin position="36"/>
        <end position="49"/>
    </location>
</feature>